<dbReference type="Proteomes" id="UP000184287">
    <property type="component" value="Unassembled WGS sequence"/>
</dbReference>
<dbReference type="STRING" id="288992.SAMN04488522_105432"/>
<accession>A0A1M5JMT1</accession>
<dbReference type="InterPro" id="IPR058087">
    <property type="entry name" value="XAC2610_dom"/>
</dbReference>
<name>A0A1M5JMT1_9SPHI</name>
<gene>
    <name evidence="1" type="ORF">SAMN04488522_105432</name>
</gene>
<keyword evidence="2" id="KW-1185">Reference proteome</keyword>
<evidence type="ECO:0000313" key="2">
    <source>
        <dbReference type="Proteomes" id="UP000184287"/>
    </source>
</evidence>
<dbReference type="AlphaFoldDB" id="A0A1M5JMT1"/>
<protein>
    <recommendedName>
        <fullName evidence="3">Repeat domain-containing protein</fullName>
    </recommendedName>
</protein>
<reference evidence="2" key="1">
    <citation type="submission" date="2016-11" db="EMBL/GenBank/DDBJ databases">
        <authorList>
            <person name="Varghese N."/>
            <person name="Submissions S."/>
        </authorList>
    </citation>
    <scope>NUCLEOTIDE SEQUENCE [LARGE SCALE GENOMIC DNA]</scope>
    <source>
        <strain evidence="2">DSM 16990</strain>
    </source>
</reference>
<evidence type="ECO:0008006" key="3">
    <source>
        <dbReference type="Google" id="ProtNLM"/>
    </source>
</evidence>
<sequence>MNNLASVKLLSMKLLLCLLFPLAVFGQPFNFKSTGTKKPIELTLGWVANGKGAYVLYKGKTELIPLKLKSYKRDTSKRSDPQPDVDSYKWEEMYQGKVTGEYGVTVMLKSISDMYYIRHSDGKRFSFNYVEDTKSYDGKATVLLHGVRLDYAVYDTDELRFGYPDRSIKDLSLTALPDGGARRAVVADYNFDGIDDVAFSVPDGGMGVYRIYDIFIYNPVSKKFTQLQLPKVGKMVCDGLCDVRIDKKHKQLTTSCRGGASWHMDYYRYDKVGKLVWLKSGTDNK</sequence>
<evidence type="ECO:0000313" key="1">
    <source>
        <dbReference type="EMBL" id="SHG41828.1"/>
    </source>
</evidence>
<organism evidence="1 2">
    <name type="scientific">Pedobacter caeni</name>
    <dbReference type="NCBI Taxonomy" id="288992"/>
    <lineage>
        <taxon>Bacteria</taxon>
        <taxon>Pseudomonadati</taxon>
        <taxon>Bacteroidota</taxon>
        <taxon>Sphingobacteriia</taxon>
        <taxon>Sphingobacteriales</taxon>
        <taxon>Sphingobacteriaceae</taxon>
        <taxon>Pedobacter</taxon>
    </lineage>
</organism>
<dbReference type="NCBIfam" id="NF047539">
    <property type="entry name" value="XAC2610_fam"/>
    <property type="match status" value="1"/>
</dbReference>
<dbReference type="EMBL" id="FQUQ01000005">
    <property type="protein sequence ID" value="SHG41828.1"/>
    <property type="molecule type" value="Genomic_DNA"/>
</dbReference>
<proteinExistence type="predicted"/>